<keyword evidence="4" id="KW-0472">Membrane</keyword>
<dbReference type="Pfam" id="PF02836">
    <property type="entry name" value="Glyco_hydro_2_C"/>
    <property type="match status" value="1"/>
</dbReference>
<dbReference type="InterPro" id="IPR001173">
    <property type="entry name" value="Glyco_trans_2-like"/>
</dbReference>
<dbReference type="InterPro" id="IPR029044">
    <property type="entry name" value="Nucleotide-diphossugar_trans"/>
</dbReference>
<name>B9XJM2_PEDPL</name>
<dbReference type="SUPFAM" id="SSF51445">
    <property type="entry name" value="(Trans)glycosidases"/>
    <property type="match status" value="1"/>
</dbReference>
<evidence type="ECO:0000256" key="3">
    <source>
        <dbReference type="ARBA" id="ARBA00022679"/>
    </source>
</evidence>
<evidence type="ECO:0000256" key="4">
    <source>
        <dbReference type="SAM" id="Phobius"/>
    </source>
</evidence>
<evidence type="ECO:0000256" key="2">
    <source>
        <dbReference type="ARBA" id="ARBA00022676"/>
    </source>
</evidence>
<feature type="domain" description="Glycoside hydrolase family 2 catalytic" evidence="6">
    <location>
        <begin position="9"/>
        <end position="226"/>
    </location>
</feature>
<gene>
    <name evidence="7" type="ORF">Cflav_PD2702</name>
</gene>
<feature type="transmembrane region" description="Helical" evidence="4">
    <location>
        <begin position="762"/>
        <end position="782"/>
    </location>
</feature>
<dbReference type="Gene3D" id="3.90.550.10">
    <property type="entry name" value="Spore Coat Polysaccharide Biosynthesis Protein SpsA, Chain A"/>
    <property type="match status" value="1"/>
</dbReference>
<reference evidence="7 8" key="1">
    <citation type="journal article" date="2011" name="J. Bacteriol.">
        <title>Genome sequence of 'Pedosphaera parvula' Ellin514, an aerobic Verrucomicrobial isolate from pasture soil.</title>
        <authorList>
            <person name="Kant R."/>
            <person name="van Passel M.W."/>
            <person name="Sangwan P."/>
            <person name="Palva A."/>
            <person name="Lucas S."/>
            <person name="Copeland A."/>
            <person name="Lapidus A."/>
            <person name="Glavina Del Rio T."/>
            <person name="Dalin E."/>
            <person name="Tice H."/>
            <person name="Bruce D."/>
            <person name="Goodwin L."/>
            <person name="Pitluck S."/>
            <person name="Chertkov O."/>
            <person name="Larimer F.W."/>
            <person name="Land M.L."/>
            <person name="Hauser L."/>
            <person name="Brettin T.S."/>
            <person name="Detter J.C."/>
            <person name="Han S."/>
            <person name="de Vos W.M."/>
            <person name="Janssen P.H."/>
            <person name="Smidt H."/>
        </authorList>
    </citation>
    <scope>NUCLEOTIDE SEQUENCE [LARGE SCALE GENOMIC DNA]</scope>
    <source>
        <strain evidence="7 8">Ellin514</strain>
    </source>
</reference>
<protein>
    <submittedName>
        <fullName evidence="7">Glycosyl transferase family 2</fullName>
    </submittedName>
</protein>
<dbReference type="InterPro" id="IPR017853">
    <property type="entry name" value="GH"/>
</dbReference>
<keyword evidence="4" id="KW-0812">Transmembrane</keyword>
<comment type="similarity">
    <text evidence="1">Belongs to the glycosyltransferase 2 family.</text>
</comment>
<dbReference type="Pfam" id="PF00535">
    <property type="entry name" value="Glycos_transf_2"/>
    <property type="match status" value="1"/>
</dbReference>
<evidence type="ECO:0000259" key="6">
    <source>
        <dbReference type="Pfam" id="PF02836"/>
    </source>
</evidence>
<dbReference type="GO" id="GO:0016757">
    <property type="term" value="F:glycosyltransferase activity"/>
    <property type="evidence" value="ECO:0007669"/>
    <property type="project" value="UniProtKB-KW"/>
</dbReference>
<dbReference type="SUPFAM" id="SSF53448">
    <property type="entry name" value="Nucleotide-diphospho-sugar transferases"/>
    <property type="match status" value="1"/>
</dbReference>
<keyword evidence="4" id="KW-1133">Transmembrane helix</keyword>
<dbReference type="PANTHER" id="PTHR43179">
    <property type="entry name" value="RHAMNOSYLTRANSFERASE WBBL"/>
    <property type="match status" value="1"/>
</dbReference>
<comment type="caution">
    <text evidence="7">The sequence shown here is derived from an EMBL/GenBank/DDBJ whole genome shotgun (WGS) entry which is preliminary data.</text>
</comment>
<dbReference type="RefSeq" id="WP_007416015.1">
    <property type="nucleotide sequence ID" value="NZ_ABOX02000022.1"/>
</dbReference>
<evidence type="ECO:0000256" key="1">
    <source>
        <dbReference type="ARBA" id="ARBA00006739"/>
    </source>
</evidence>
<evidence type="ECO:0000259" key="5">
    <source>
        <dbReference type="Pfam" id="PF00535"/>
    </source>
</evidence>
<feature type="domain" description="Glycosyltransferase 2-like" evidence="5">
    <location>
        <begin position="304"/>
        <end position="412"/>
    </location>
</feature>
<dbReference type="EMBL" id="ABOX02000022">
    <property type="protein sequence ID" value="EEF59898.1"/>
    <property type="molecule type" value="Genomic_DNA"/>
</dbReference>
<keyword evidence="8" id="KW-1185">Reference proteome</keyword>
<organism evidence="7 8">
    <name type="scientific">Pedosphaera parvula (strain Ellin514)</name>
    <dbReference type="NCBI Taxonomy" id="320771"/>
    <lineage>
        <taxon>Bacteria</taxon>
        <taxon>Pseudomonadati</taxon>
        <taxon>Verrucomicrobiota</taxon>
        <taxon>Pedosphaerae</taxon>
        <taxon>Pedosphaerales</taxon>
        <taxon>Pedosphaeraceae</taxon>
        <taxon>Pedosphaera</taxon>
    </lineage>
</organism>
<dbReference type="PANTHER" id="PTHR43179:SF12">
    <property type="entry name" value="GALACTOFURANOSYLTRANSFERASE GLFT2"/>
    <property type="match status" value="1"/>
</dbReference>
<dbReference type="Gene3D" id="3.20.20.80">
    <property type="entry name" value="Glycosidases"/>
    <property type="match status" value="1"/>
</dbReference>
<dbReference type="GO" id="GO:0004553">
    <property type="term" value="F:hydrolase activity, hydrolyzing O-glycosyl compounds"/>
    <property type="evidence" value="ECO:0007669"/>
    <property type="project" value="InterPro"/>
</dbReference>
<feature type="transmembrane region" description="Helical" evidence="4">
    <location>
        <begin position="788"/>
        <end position="806"/>
    </location>
</feature>
<keyword evidence="3 7" id="KW-0808">Transferase</keyword>
<dbReference type="GO" id="GO:0005975">
    <property type="term" value="P:carbohydrate metabolic process"/>
    <property type="evidence" value="ECO:0007669"/>
    <property type="project" value="InterPro"/>
</dbReference>
<accession>B9XJM2</accession>
<dbReference type="Proteomes" id="UP000003688">
    <property type="component" value="Unassembled WGS sequence"/>
</dbReference>
<keyword evidence="2" id="KW-0328">Glycosyltransferase</keyword>
<dbReference type="STRING" id="320771.Cflav_PD2702"/>
<dbReference type="AlphaFoldDB" id="B9XJM2"/>
<feature type="transmembrane region" description="Helical" evidence="4">
    <location>
        <begin position="603"/>
        <end position="624"/>
    </location>
</feature>
<proteinExistence type="inferred from homology"/>
<evidence type="ECO:0000313" key="7">
    <source>
        <dbReference type="EMBL" id="EEF59898.1"/>
    </source>
</evidence>
<dbReference type="OrthoDB" id="396512at2"/>
<sequence length="852" mass="96319">MTRSSSDRVTVDGKFFSLGDKKFYLKGVSYGPFAPETGEGHFATREQTAMDFAQIRELDANLVRVYHVPPRWVLDLAAEYGLKLMVDIPWNKHLCFLDSAELKEQAREAVRQAVRSCAAHPAVFAYSVVNEIPPDIVRWSGAKAVSNFIDELVAEAKKIDPDCLCTFTNFPSTEFLRPQSLDFLSFNVYLHQQQPFKNYLSRLQMIADAKPLILGEFGIDSLREGEPQKCEILSWQIETAFRGGLAGTIVFSYTDDWWRGGQQIEDWKMGLTTRDRQRKDSYRAVQKMYRLAPYFPLNRYPKVSIVVASYNGGRTTKACLDSLERLNYPDYEVVFVDDGSTDDTANIVRSYSKVHYFKHEKNLGLSVARNSGISAATGEIVAFTDSDCRADEDWLYYLVGDLLDGDFAGMGGHNFLPHDDSLVAAAVMVSPGGPAHVMLTDRQAEHIPGCNMAFYKWALEEIGGFDPIFWKAGDDVDVCWRVQQAGGRIGFSPAGFVWHYRRSTVNAYLKQQRGYGEAEALLVRKHPEYFNAMGGGIWQGRIYSPAKFGIVMRPPIIYHGAFASGFFQTLYTSQAVGVLSLFSSLEYHILVTLPLLVLSSTFLYLLPVAVTSLVLSLGVCGVAAAQASLPKKKIRWWSRPVVALLFLLQPIVRGLARYQGRLSLQSATSAARETLDSIALRNSPYSLSEVSYWSEGYVDRIEFVASILERLDRKGWPNKSDIGWNEYDVEIFGNRWSHLQLTTVAEDYPDGKRLLRCRLKSYWSLWAKMTFWAAVAFELPIIAIVGRWFPWVGLLALTVPLFAWFLRREKRGLQSLTIVFLDETAKKWNLKKISTAQPERKQTEPVKVQHAI</sequence>
<evidence type="ECO:0000313" key="8">
    <source>
        <dbReference type="Proteomes" id="UP000003688"/>
    </source>
</evidence>
<dbReference type="InterPro" id="IPR006103">
    <property type="entry name" value="Glyco_hydro_2_cat"/>
</dbReference>